<dbReference type="AlphaFoldDB" id="A0A239DKC2"/>
<evidence type="ECO:0000313" key="3">
    <source>
        <dbReference type="Proteomes" id="UP000198281"/>
    </source>
</evidence>
<dbReference type="OrthoDB" id="189778at2"/>
<evidence type="ECO:0000256" key="1">
    <source>
        <dbReference type="SAM" id="SignalP"/>
    </source>
</evidence>
<dbReference type="Proteomes" id="UP000198281">
    <property type="component" value="Unassembled WGS sequence"/>
</dbReference>
<proteinExistence type="predicted"/>
<dbReference type="Pfam" id="PF13557">
    <property type="entry name" value="Phenol_MetA_deg"/>
    <property type="match status" value="1"/>
</dbReference>
<protein>
    <submittedName>
        <fullName evidence="2">Putative MetA-pathway of phenol degradation</fullName>
    </submittedName>
</protein>
<feature type="signal peptide" evidence="1">
    <location>
        <begin position="1"/>
        <end position="22"/>
    </location>
</feature>
<feature type="chain" id="PRO_5012714946" evidence="1">
    <location>
        <begin position="23"/>
        <end position="266"/>
    </location>
</feature>
<gene>
    <name evidence="2" type="ORF">SAMN06295912_104164</name>
</gene>
<reference evidence="3" key="1">
    <citation type="submission" date="2017-06" db="EMBL/GenBank/DDBJ databases">
        <authorList>
            <person name="Varghese N."/>
            <person name="Submissions S."/>
        </authorList>
    </citation>
    <scope>NUCLEOTIDE SEQUENCE [LARGE SCALE GENOMIC DNA]</scope>
    <source>
        <strain evidence="3">LNB2</strain>
    </source>
</reference>
<dbReference type="RefSeq" id="WP_089218685.1">
    <property type="nucleotide sequence ID" value="NZ_FZOS01000004.1"/>
</dbReference>
<evidence type="ECO:0000313" key="2">
    <source>
        <dbReference type="EMBL" id="SNS33065.1"/>
    </source>
</evidence>
<sequence length="266" mass="27820">MRRSLSALSLAAALLISAPAQAERDLCPDRPGLGTPACTLDAGRIQVELGLADWAVDRNADSRTDTITASEVLVRFGIAESAEMQLGWTAYGHVHARDRASGAVDRDDGTGDVVLALRRNLAQPDGSGFSIAAQPFATLPVGGQAIGAGDWGAGLLLPISYDLPGDLQLALTPEVDAATDADRHGRHLRYGSAFGLGFAVSDAISGTVEIAAYRDRDPADHVTEALAALSFGWQPTADIQLDAGGNFGLNHTTADAELYLGITKRF</sequence>
<dbReference type="InterPro" id="IPR025737">
    <property type="entry name" value="FApF"/>
</dbReference>
<organism evidence="2 3">
    <name type="scientific">Edaphosphingomonas laterariae</name>
    <dbReference type="NCBI Taxonomy" id="861865"/>
    <lineage>
        <taxon>Bacteria</taxon>
        <taxon>Pseudomonadati</taxon>
        <taxon>Pseudomonadota</taxon>
        <taxon>Alphaproteobacteria</taxon>
        <taxon>Sphingomonadales</taxon>
        <taxon>Rhizorhabdaceae</taxon>
        <taxon>Edaphosphingomonas</taxon>
    </lineage>
</organism>
<accession>A0A239DKC2</accession>
<dbReference type="EMBL" id="FZOS01000004">
    <property type="protein sequence ID" value="SNS33065.1"/>
    <property type="molecule type" value="Genomic_DNA"/>
</dbReference>
<keyword evidence="1" id="KW-0732">Signal</keyword>
<keyword evidence="3" id="KW-1185">Reference proteome</keyword>
<name>A0A239DKC2_9SPHN</name>